<dbReference type="Gene3D" id="2.90.10.10">
    <property type="entry name" value="Bulb-type lectin domain"/>
    <property type="match status" value="1"/>
</dbReference>
<dbReference type="EMBL" id="JNBY01000002">
    <property type="protein sequence ID" value="KDN88225.1"/>
    <property type="molecule type" value="Genomic_DNA"/>
</dbReference>
<proteinExistence type="predicted"/>
<dbReference type="InterPro" id="IPR036426">
    <property type="entry name" value="Bulb-type_lectin_dom_sf"/>
</dbReference>
<accession>A0A066ZDN7</accession>
<comment type="caution">
    <text evidence="2">The sequence shown here is derived from an EMBL/GenBank/DDBJ whole genome shotgun (WGS) entry which is preliminary data.</text>
</comment>
<evidence type="ECO:0000313" key="2">
    <source>
        <dbReference type="EMBL" id="KDN88225.1"/>
    </source>
</evidence>
<feature type="domain" description="Bulb-type lectin" evidence="1">
    <location>
        <begin position="1"/>
        <end position="55"/>
    </location>
</feature>
<dbReference type="Proteomes" id="UP000027178">
    <property type="component" value="Unassembled WGS sequence"/>
</dbReference>
<dbReference type="PROSITE" id="PS50927">
    <property type="entry name" value="BULB_LECTIN"/>
    <property type="match status" value="1"/>
</dbReference>
<dbReference type="RefSeq" id="WP_051652567.1">
    <property type="nucleotide sequence ID" value="NZ_KK853997.1"/>
</dbReference>
<evidence type="ECO:0000259" key="1">
    <source>
        <dbReference type="PROSITE" id="PS50927"/>
    </source>
</evidence>
<name>A0A066ZDN7_9ACTN</name>
<reference evidence="2 3" key="1">
    <citation type="submission" date="2014-05" db="EMBL/GenBank/DDBJ databases">
        <title>Draft Genome Sequence of Kitasatospora cheerisanensis KCTC 2395.</title>
        <authorList>
            <person name="Nam D.H."/>
        </authorList>
    </citation>
    <scope>NUCLEOTIDE SEQUENCE [LARGE SCALE GENOMIC DNA]</scope>
    <source>
        <strain evidence="2 3">KCTC 2395</strain>
    </source>
</reference>
<dbReference type="HOGENOM" id="CLU_2130129_0_0_11"/>
<sequence>MQADGNRVLTHRQASGRVLWSTGTSGNNGAWAYLQPDGNLVVHKKDGNPANVGTGILWASNTYGQNGAFLLLQAHGDVSMMTRGSFTGQPLAAVPAQIRARRDTASSRAYTGG</sequence>
<dbReference type="AlphaFoldDB" id="A0A066ZDN7"/>
<dbReference type="SUPFAM" id="SSF51110">
    <property type="entry name" value="alpha-D-mannose-specific plant lectins"/>
    <property type="match status" value="1"/>
</dbReference>
<dbReference type="InterPro" id="IPR001480">
    <property type="entry name" value="Bulb-type_lectin_dom"/>
</dbReference>
<evidence type="ECO:0000313" key="3">
    <source>
        <dbReference type="Proteomes" id="UP000027178"/>
    </source>
</evidence>
<organism evidence="2 3">
    <name type="scientific">Kitasatospora cheerisanensis KCTC 2395</name>
    <dbReference type="NCBI Taxonomy" id="1348663"/>
    <lineage>
        <taxon>Bacteria</taxon>
        <taxon>Bacillati</taxon>
        <taxon>Actinomycetota</taxon>
        <taxon>Actinomycetes</taxon>
        <taxon>Kitasatosporales</taxon>
        <taxon>Streptomycetaceae</taxon>
        <taxon>Kitasatospora</taxon>
    </lineage>
</organism>
<keyword evidence="3" id="KW-1185">Reference proteome</keyword>
<gene>
    <name evidence="2" type="ORF">KCH_00160</name>
</gene>
<protein>
    <recommendedName>
        <fullName evidence="1">Bulb-type lectin domain-containing protein</fullName>
    </recommendedName>
</protein>